<dbReference type="GO" id="GO:0006310">
    <property type="term" value="P:DNA recombination"/>
    <property type="evidence" value="ECO:0007669"/>
    <property type="project" value="UniProtKB-KW"/>
</dbReference>
<feature type="domain" description="Integrase DNA-binding" evidence="6">
    <location>
        <begin position="42"/>
        <end position="96"/>
    </location>
</feature>
<keyword evidence="8" id="KW-1185">Reference proteome</keyword>
<evidence type="ECO:0000256" key="2">
    <source>
        <dbReference type="ARBA" id="ARBA00022908"/>
    </source>
</evidence>
<comment type="caution">
    <text evidence="7">The sequence shown here is derived from an EMBL/GenBank/DDBJ whole genome shotgun (WGS) entry which is preliminary data.</text>
</comment>
<dbReference type="RefSeq" id="WP_284201814.1">
    <property type="nucleotide sequence ID" value="NZ_BSPL01000017.1"/>
</dbReference>
<dbReference type="InterPro" id="IPR025166">
    <property type="entry name" value="Integrase_DNA_bind_dom"/>
</dbReference>
<dbReference type="Pfam" id="PF13356">
    <property type="entry name" value="Arm-DNA-bind_3"/>
    <property type="match status" value="1"/>
</dbReference>
<reference evidence="8" key="1">
    <citation type="journal article" date="2019" name="Int. J. Syst. Evol. Microbiol.">
        <title>The Global Catalogue of Microorganisms (GCM) 10K type strain sequencing project: providing services to taxonomists for standard genome sequencing and annotation.</title>
        <authorList>
            <consortium name="The Broad Institute Genomics Platform"/>
            <consortium name="The Broad Institute Genome Sequencing Center for Infectious Disease"/>
            <person name="Wu L."/>
            <person name="Ma J."/>
        </authorList>
    </citation>
    <scope>NUCLEOTIDE SEQUENCE [LARGE SCALE GENOMIC DNA]</scope>
    <source>
        <strain evidence="8">NBRC 103632</strain>
    </source>
</reference>
<evidence type="ECO:0000256" key="3">
    <source>
        <dbReference type="ARBA" id="ARBA00023125"/>
    </source>
</evidence>
<evidence type="ECO:0000256" key="5">
    <source>
        <dbReference type="SAM" id="MobiDB-lite"/>
    </source>
</evidence>
<dbReference type="Gene3D" id="1.10.443.10">
    <property type="entry name" value="Intergrase catalytic core"/>
    <property type="match status" value="1"/>
</dbReference>
<dbReference type="InterPro" id="IPR038488">
    <property type="entry name" value="Integrase_DNA-bd_sf"/>
</dbReference>
<protein>
    <recommendedName>
        <fullName evidence="6">Integrase DNA-binding domain-containing protein</fullName>
    </recommendedName>
</protein>
<accession>A0AA37TL96</accession>
<comment type="similarity">
    <text evidence="1">Belongs to the 'phage' integrase family.</text>
</comment>
<dbReference type="InterPro" id="IPR010998">
    <property type="entry name" value="Integrase_recombinase_N"/>
</dbReference>
<organism evidence="7 8">
    <name type="scientific">Methylobacterium tardum</name>
    <dbReference type="NCBI Taxonomy" id="374432"/>
    <lineage>
        <taxon>Bacteria</taxon>
        <taxon>Pseudomonadati</taxon>
        <taxon>Pseudomonadota</taxon>
        <taxon>Alphaproteobacteria</taxon>
        <taxon>Hyphomicrobiales</taxon>
        <taxon>Methylobacteriaceae</taxon>
        <taxon>Methylobacterium</taxon>
    </lineage>
</organism>
<dbReference type="Gene3D" id="3.30.160.390">
    <property type="entry name" value="Integrase, DNA-binding domain"/>
    <property type="match status" value="1"/>
</dbReference>
<evidence type="ECO:0000313" key="7">
    <source>
        <dbReference type="EMBL" id="GLS71641.1"/>
    </source>
</evidence>
<dbReference type="AlphaFoldDB" id="A0AA37TL96"/>
<keyword evidence="4" id="KW-0233">DNA recombination</keyword>
<keyword evidence="3" id="KW-0238">DNA-binding</keyword>
<dbReference type="InterPro" id="IPR050808">
    <property type="entry name" value="Phage_Integrase"/>
</dbReference>
<dbReference type="Proteomes" id="UP001157440">
    <property type="component" value="Unassembled WGS sequence"/>
</dbReference>
<sequence>MAGGYTRERARLTADHVRRARSMIAGGRIEGRGFEWGDTACVGLTLRVTPQAATWYLRGRASTVRLGSVDALTVAAAREAATRARLDLQGGRDPKLDLRVFEHAMAATGDPEAAADAAWPEEVAVPSDEERRRRGPWQWHDLVDLFLEHKARTLTPGYVRQYTSYLRHPQYDRLRHVLVRDLGPEILQEIRDDIVEANSLSAAARCVRQGKEMMEWAWANHSGRSGLSKARDRWPMWRDQWNVTYAPGKRAHTPTLPELGRTLALAERHRSLGQTEHATGAGALAMLWCVVLTGQRTGQVAGTTPGQVSDLDAEAGAPGPGWRAVAWEGPAMKSRRAHLLPLPPEAWAALRRVSGAKGAAWLFPSKRGGGHVSPGALNQLLYRLSGRRITGATGRGPLVDLLGAHGVRHWTLHDVRRSLTTFLTDRRLGGAASAILDHEIAGAEDLRERRATVTRLHYDTAQRVALKAEGMGLWVSAVLEAYEAERAALSGLPAPVRPPRTQRAPRRVRPA</sequence>
<dbReference type="GO" id="GO:0015074">
    <property type="term" value="P:DNA integration"/>
    <property type="evidence" value="ECO:0007669"/>
    <property type="project" value="UniProtKB-KW"/>
</dbReference>
<name>A0AA37TL96_9HYPH</name>
<evidence type="ECO:0000256" key="1">
    <source>
        <dbReference type="ARBA" id="ARBA00008857"/>
    </source>
</evidence>
<dbReference type="Gene3D" id="1.10.150.130">
    <property type="match status" value="1"/>
</dbReference>
<evidence type="ECO:0000256" key="4">
    <source>
        <dbReference type="ARBA" id="ARBA00023172"/>
    </source>
</evidence>
<dbReference type="SUPFAM" id="SSF56349">
    <property type="entry name" value="DNA breaking-rejoining enzymes"/>
    <property type="match status" value="1"/>
</dbReference>
<feature type="region of interest" description="Disordered" evidence="5">
    <location>
        <begin position="492"/>
        <end position="511"/>
    </location>
</feature>
<evidence type="ECO:0000313" key="8">
    <source>
        <dbReference type="Proteomes" id="UP001157440"/>
    </source>
</evidence>
<gene>
    <name evidence="7" type="ORF">GCM10007890_36540</name>
</gene>
<dbReference type="InterPro" id="IPR011010">
    <property type="entry name" value="DNA_brk_join_enz"/>
</dbReference>
<dbReference type="PANTHER" id="PTHR30629:SF2">
    <property type="entry name" value="PROPHAGE INTEGRASE INTS-RELATED"/>
    <property type="match status" value="1"/>
</dbReference>
<proteinExistence type="inferred from homology"/>
<dbReference type="EMBL" id="BSPL01000017">
    <property type="protein sequence ID" value="GLS71641.1"/>
    <property type="molecule type" value="Genomic_DNA"/>
</dbReference>
<dbReference type="InterPro" id="IPR013762">
    <property type="entry name" value="Integrase-like_cat_sf"/>
</dbReference>
<keyword evidence="2" id="KW-0229">DNA integration</keyword>
<dbReference type="PANTHER" id="PTHR30629">
    <property type="entry name" value="PROPHAGE INTEGRASE"/>
    <property type="match status" value="1"/>
</dbReference>
<evidence type="ECO:0000259" key="6">
    <source>
        <dbReference type="Pfam" id="PF13356"/>
    </source>
</evidence>
<dbReference type="GO" id="GO:0003677">
    <property type="term" value="F:DNA binding"/>
    <property type="evidence" value="ECO:0007669"/>
    <property type="project" value="UniProtKB-KW"/>
</dbReference>